<reference evidence="2" key="1">
    <citation type="submission" date="2020-09" db="EMBL/GenBank/DDBJ databases">
        <authorList>
            <person name="Kikuchi T."/>
        </authorList>
    </citation>
    <scope>NUCLEOTIDE SEQUENCE</scope>
    <source>
        <strain evidence="2">SH1</strain>
    </source>
</reference>
<dbReference type="AlphaFoldDB" id="A0A811L9H1"/>
<protein>
    <submittedName>
        <fullName evidence="2">Uncharacterized protein</fullName>
    </submittedName>
</protein>
<evidence type="ECO:0000256" key="1">
    <source>
        <dbReference type="SAM" id="MobiDB-lite"/>
    </source>
</evidence>
<organism evidence="2 3">
    <name type="scientific">Bursaphelenchus okinawaensis</name>
    <dbReference type="NCBI Taxonomy" id="465554"/>
    <lineage>
        <taxon>Eukaryota</taxon>
        <taxon>Metazoa</taxon>
        <taxon>Ecdysozoa</taxon>
        <taxon>Nematoda</taxon>
        <taxon>Chromadorea</taxon>
        <taxon>Rhabditida</taxon>
        <taxon>Tylenchina</taxon>
        <taxon>Tylenchomorpha</taxon>
        <taxon>Aphelenchoidea</taxon>
        <taxon>Aphelenchoididae</taxon>
        <taxon>Bursaphelenchus</taxon>
    </lineage>
</organism>
<comment type="caution">
    <text evidence="2">The sequence shown here is derived from an EMBL/GenBank/DDBJ whole genome shotgun (WGS) entry which is preliminary data.</text>
</comment>
<feature type="region of interest" description="Disordered" evidence="1">
    <location>
        <begin position="207"/>
        <end position="229"/>
    </location>
</feature>
<dbReference type="EMBL" id="CAJFDH010000005">
    <property type="protein sequence ID" value="CAD5223803.1"/>
    <property type="molecule type" value="Genomic_DNA"/>
</dbReference>
<evidence type="ECO:0000313" key="3">
    <source>
        <dbReference type="Proteomes" id="UP000614601"/>
    </source>
</evidence>
<keyword evidence="3" id="KW-1185">Reference proteome</keyword>
<dbReference type="Proteomes" id="UP000783686">
    <property type="component" value="Unassembled WGS sequence"/>
</dbReference>
<accession>A0A811L9H1</accession>
<dbReference type="EMBL" id="CAJFCW020000005">
    <property type="protein sequence ID" value="CAG9118839.1"/>
    <property type="molecule type" value="Genomic_DNA"/>
</dbReference>
<sequence length="229" mass="26315">MCFKLKGRCFRKAEDLVEEYKLSFMTDGATEGAEVRLSREIFYIIVQRKENKPSSCIFNNPQGCKCQFVAQMKAYEKISRVITFDHDYNGSTDERFESTIHNMKRFMKYRPDFEGYILFTGPGINPDIRRQGNPSDEVQREFLKTFAEFTEFFGGKVALLFLLCGSRDRRVTPQVLLDVLPQVDAAGHRREAGRRVPNGRLEAVSSGNLANQVDRSPNPNLYFNVRQGT</sequence>
<name>A0A811L9H1_9BILA</name>
<proteinExistence type="predicted"/>
<evidence type="ECO:0000313" key="2">
    <source>
        <dbReference type="EMBL" id="CAD5223803.1"/>
    </source>
</evidence>
<dbReference type="Proteomes" id="UP000614601">
    <property type="component" value="Unassembled WGS sequence"/>
</dbReference>
<gene>
    <name evidence="2" type="ORF">BOKJ2_LOCUS10573</name>
</gene>